<reference evidence="2" key="1">
    <citation type="submission" date="2018-01" db="EMBL/GenBank/DDBJ databases">
        <authorList>
            <person name="Mao J.F."/>
        </authorList>
    </citation>
    <scope>NUCLEOTIDE SEQUENCE</scope>
    <source>
        <strain evidence="2">Huo1</strain>
        <tissue evidence="2">Leaf</tissue>
    </source>
</reference>
<comment type="caution">
    <text evidence="2">The sequence shown here is derived from an EMBL/GenBank/DDBJ whole genome shotgun (WGS) entry which is preliminary data.</text>
</comment>
<accession>A0A8X8ZZ02</accession>
<gene>
    <name evidence="2" type="ORF">SASPL_118752</name>
</gene>
<dbReference type="Proteomes" id="UP000298416">
    <property type="component" value="Unassembled WGS sequence"/>
</dbReference>
<keyword evidence="1" id="KW-0812">Transmembrane</keyword>
<keyword evidence="3" id="KW-1185">Reference proteome</keyword>
<feature type="transmembrane region" description="Helical" evidence="1">
    <location>
        <begin position="67"/>
        <end position="86"/>
    </location>
</feature>
<evidence type="ECO:0000313" key="2">
    <source>
        <dbReference type="EMBL" id="KAG6422188.1"/>
    </source>
</evidence>
<sequence>MTTLDSIYLEITVETHGFAADDLNLSLKSLATLQSSYRYYSVRAVVLMVLLTVSLLLLPLVLPPPPLTLLIIHVAIMTVFVFSCSVRESDGSTSLYPCTFRDSTSSTSDDYTAFVKSYARLLDEALDAHAFIYTNGDDADKLTSTIEVMPQHVIHDSICWYAVEMDKVLENLIRMPYWSCVEGAVQAEELSRFHDWFKGMGYCGSYEYPYIDRIPAIQIRRQAAAKMKRWSH</sequence>
<protein>
    <submittedName>
        <fullName evidence="2">Uncharacterized protein</fullName>
    </submittedName>
</protein>
<keyword evidence="1" id="KW-1133">Transmembrane helix</keyword>
<dbReference type="AlphaFoldDB" id="A0A8X8ZZ02"/>
<name>A0A8X8ZZ02_SALSN</name>
<proteinExistence type="predicted"/>
<evidence type="ECO:0000313" key="3">
    <source>
        <dbReference type="Proteomes" id="UP000298416"/>
    </source>
</evidence>
<dbReference type="EMBL" id="PNBA02000006">
    <property type="protein sequence ID" value="KAG6422188.1"/>
    <property type="molecule type" value="Genomic_DNA"/>
</dbReference>
<keyword evidence="1" id="KW-0472">Membrane</keyword>
<reference evidence="2" key="2">
    <citation type="submission" date="2020-08" db="EMBL/GenBank/DDBJ databases">
        <title>Plant Genome Project.</title>
        <authorList>
            <person name="Zhang R.-G."/>
        </authorList>
    </citation>
    <scope>NUCLEOTIDE SEQUENCE</scope>
    <source>
        <strain evidence="2">Huo1</strain>
        <tissue evidence="2">Leaf</tissue>
    </source>
</reference>
<feature type="transmembrane region" description="Helical" evidence="1">
    <location>
        <begin position="40"/>
        <end position="61"/>
    </location>
</feature>
<evidence type="ECO:0000256" key="1">
    <source>
        <dbReference type="SAM" id="Phobius"/>
    </source>
</evidence>
<dbReference type="SUPFAM" id="SSF89009">
    <property type="entry name" value="GAT-like domain"/>
    <property type="match status" value="1"/>
</dbReference>
<organism evidence="2">
    <name type="scientific">Salvia splendens</name>
    <name type="common">Scarlet sage</name>
    <dbReference type="NCBI Taxonomy" id="180675"/>
    <lineage>
        <taxon>Eukaryota</taxon>
        <taxon>Viridiplantae</taxon>
        <taxon>Streptophyta</taxon>
        <taxon>Embryophyta</taxon>
        <taxon>Tracheophyta</taxon>
        <taxon>Spermatophyta</taxon>
        <taxon>Magnoliopsida</taxon>
        <taxon>eudicotyledons</taxon>
        <taxon>Gunneridae</taxon>
        <taxon>Pentapetalae</taxon>
        <taxon>asterids</taxon>
        <taxon>lamiids</taxon>
        <taxon>Lamiales</taxon>
        <taxon>Lamiaceae</taxon>
        <taxon>Nepetoideae</taxon>
        <taxon>Mentheae</taxon>
        <taxon>Salviinae</taxon>
        <taxon>Salvia</taxon>
        <taxon>Salvia subgen. Calosphace</taxon>
        <taxon>core Calosphace</taxon>
    </lineage>
</organism>